<evidence type="ECO:0000313" key="2">
    <source>
        <dbReference type="EMBL" id="BAU26301.1"/>
    </source>
</evidence>
<dbReference type="OrthoDB" id="2388036at2"/>
<organism evidence="2 3">
    <name type="scientific">Aneurinibacillus soli</name>
    <dbReference type="NCBI Taxonomy" id="1500254"/>
    <lineage>
        <taxon>Bacteria</taxon>
        <taxon>Bacillati</taxon>
        <taxon>Bacillota</taxon>
        <taxon>Bacilli</taxon>
        <taxon>Bacillales</taxon>
        <taxon>Paenibacillaceae</taxon>
        <taxon>Aneurinibacillus group</taxon>
        <taxon>Aneurinibacillus</taxon>
    </lineage>
</organism>
<dbReference type="GO" id="GO:0016020">
    <property type="term" value="C:membrane"/>
    <property type="evidence" value="ECO:0007669"/>
    <property type="project" value="InterPro"/>
</dbReference>
<dbReference type="Pfam" id="PF09648">
    <property type="entry name" value="YycI"/>
    <property type="match status" value="1"/>
</dbReference>
<proteinExistence type="predicted"/>
<feature type="domain" description="Regulatory protein YycH-like" evidence="1">
    <location>
        <begin position="45"/>
        <end position="239"/>
    </location>
</feature>
<evidence type="ECO:0000259" key="1">
    <source>
        <dbReference type="Pfam" id="PF09648"/>
    </source>
</evidence>
<reference evidence="2 3" key="1">
    <citation type="submission" date="2015-12" db="EMBL/GenBank/DDBJ databases">
        <title>Genome sequence of Aneurinibacillus soli.</title>
        <authorList>
            <person name="Lee J.S."/>
            <person name="Lee K.C."/>
            <person name="Kim K.K."/>
            <person name="Lee B.W."/>
        </authorList>
    </citation>
    <scope>NUCLEOTIDE SEQUENCE [LARGE SCALE GENOMIC DNA]</scope>
    <source>
        <strain evidence="2 3">CB4</strain>
    </source>
</reference>
<dbReference type="Gene3D" id="2.40.128.690">
    <property type="entry name" value="YycH protein, domain 3-like"/>
    <property type="match status" value="1"/>
</dbReference>
<gene>
    <name evidence="2" type="ORF">CB4_00415</name>
</gene>
<keyword evidence="3" id="KW-1185">Reference proteome</keyword>
<dbReference type="RefSeq" id="WP_096463361.1">
    <property type="nucleotide sequence ID" value="NZ_AP017312.1"/>
</dbReference>
<name>A0A0U5B650_9BACL</name>
<dbReference type="AlphaFoldDB" id="A0A0U5B650"/>
<protein>
    <submittedName>
        <fullName evidence="2">YycH protein</fullName>
    </submittedName>
</protein>
<dbReference type="KEGG" id="asoc:CB4_00415"/>
<dbReference type="InterPro" id="IPR018604">
    <property type="entry name" value="YycI-like"/>
</dbReference>
<dbReference type="EMBL" id="AP017312">
    <property type="protein sequence ID" value="BAU26301.1"/>
    <property type="molecule type" value="Genomic_DNA"/>
</dbReference>
<evidence type="ECO:0000313" key="3">
    <source>
        <dbReference type="Proteomes" id="UP000217696"/>
    </source>
</evidence>
<sequence>MDWSKAKTILILTFLLLDLFLGYQIIHSYNRDRAGMPQGELIPSSMEELLQSRHIKLAVDIPAGTPEMYYLYVRFTGFTGHMAKLTGQSETESQGNGVIVTFDGPLLVPNSEDRMDLLKFMEPYIPFSSDYLYDTRSSSTYTAHYVQTYQRYPLFSVPMDIRMKGSRVFGYSQTHVQIISQGNGRRVIPALTAVRTLLDNGYIRYGESISDISIGYYGHMYDADIQVLAPVWRIIHTNGMQYVNGITGAIEQIPVLEKK</sequence>
<accession>A0A0U5B650</accession>
<dbReference type="Proteomes" id="UP000217696">
    <property type="component" value="Chromosome"/>
</dbReference>